<dbReference type="Proteomes" id="UP001193920">
    <property type="component" value="Unassembled WGS sequence"/>
</dbReference>
<sequence length="150" mass="17380">MNNEYNEEPSLAAYINNTSPKYTAEIELTHFLQGKNYDDEDIAIAYGKVFNDSRKKFKDGVEIMTSLVTNADTYQTDGYIKTQNSIYKIRKVSTLFYAVCTEVGVCNFKNDRYQTLKAIFYTKYEAEFMVNEHKDTPLVVVPVYIEDARE</sequence>
<dbReference type="AlphaFoldDB" id="A0AAW3YNC9"/>
<organism evidence="1">
    <name type="scientific">Xenorhabdus szentirmaii</name>
    <dbReference type="NCBI Taxonomy" id="290112"/>
    <lineage>
        <taxon>Bacteria</taxon>
        <taxon>Pseudomonadati</taxon>
        <taxon>Pseudomonadota</taxon>
        <taxon>Gammaproteobacteria</taxon>
        <taxon>Enterobacterales</taxon>
        <taxon>Morganellaceae</taxon>
        <taxon>Xenorhabdus</taxon>
    </lineage>
</organism>
<comment type="caution">
    <text evidence="1">The sequence shown here is derived from an EMBL/GenBank/DDBJ whole genome shotgun (WGS) entry which is preliminary data.</text>
</comment>
<reference evidence="1" key="2">
    <citation type="journal article" date="2024" name="Toxins">
        <title>Genome Sequence Analysis of Native Xenorhabdus Strains Isolated from Entomopathogenic Nematodes in Argentina.</title>
        <authorList>
            <person name="Palma L."/>
            <person name="Frizzo L."/>
            <person name="Kaiser S."/>
            <person name="Berry C."/>
            <person name="Caballero P."/>
            <person name="Bode H.B."/>
            <person name="Del Valle E.E."/>
        </authorList>
    </citation>
    <scope>NUCLEOTIDE SEQUENCE</scope>
    <source>
        <strain evidence="1">M</strain>
    </source>
</reference>
<name>A0AAW3YNC9_9GAMM</name>
<evidence type="ECO:0000313" key="1">
    <source>
        <dbReference type="EMBL" id="MBD2799522.1"/>
    </source>
</evidence>
<dbReference type="EMBL" id="JACXBF010000096">
    <property type="protein sequence ID" value="MBD2799522.1"/>
    <property type="molecule type" value="Genomic_DNA"/>
</dbReference>
<dbReference type="RefSeq" id="WP_323868407.1">
    <property type="nucleotide sequence ID" value="NZ_JACXBF010000096.1"/>
</dbReference>
<accession>A0AAW3YNC9</accession>
<gene>
    <name evidence="1" type="ORF">ID854_03360</name>
</gene>
<reference evidence="1" key="1">
    <citation type="submission" date="2020-09" db="EMBL/GenBank/DDBJ databases">
        <authorList>
            <person name="Palma L."/>
            <person name="Caballero P."/>
            <person name="Berry C."/>
            <person name="Del Valle E."/>
        </authorList>
    </citation>
    <scope>NUCLEOTIDE SEQUENCE</scope>
    <source>
        <strain evidence="1">M</strain>
    </source>
</reference>
<protein>
    <submittedName>
        <fullName evidence="1">Uncharacterized protein</fullName>
    </submittedName>
</protein>
<proteinExistence type="predicted"/>